<evidence type="ECO:0000313" key="2">
    <source>
        <dbReference type="Proteomes" id="UP000281084"/>
    </source>
</evidence>
<comment type="caution">
    <text evidence="1">The sequence shown here is derived from an EMBL/GenBank/DDBJ whole genome shotgun (WGS) entry which is preliminary data.</text>
</comment>
<accession>A0A3A8GLI9</accession>
<protein>
    <recommendedName>
        <fullName evidence="3">Lipoprotein</fullName>
    </recommendedName>
</protein>
<reference evidence="1 2" key="1">
    <citation type="submission" date="2018-09" db="EMBL/GenBank/DDBJ databases">
        <title>The draft genome of Acinetobacter spp. strains.</title>
        <authorList>
            <person name="Qin J."/>
            <person name="Feng Y."/>
            <person name="Zong Z."/>
        </authorList>
    </citation>
    <scope>NUCLEOTIDE SEQUENCE [LARGE SCALE GENOMIC DNA]</scope>
    <source>
        <strain evidence="1 2">WCHAc060002</strain>
    </source>
</reference>
<dbReference type="RefSeq" id="WP_120367123.1">
    <property type="nucleotide sequence ID" value="NZ_RAXZ01000005.1"/>
</dbReference>
<evidence type="ECO:0000313" key="1">
    <source>
        <dbReference type="EMBL" id="RKG53893.1"/>
    </source>
</evidence>
<dbReference type="Proteomes" id="UP000281084">
    <property type="component" value="Unassembled WGS sequence"/>
</dbReference>
<organism evidence="1 2">
    <name type="scientific">Acinetobacter cumulans</name>
    <dbReference type="NCBI Taxonomy" id="2136182"/>
    <lineage>
        <taxon>Bacteria</taxon>
        <taxon>Pseudomonadati</taxon>
        <taxon>Pseudomonadota</taxon>
        <taxon>Gammaproteobacteria</taxon>
        <taxon>Moraxellales</taxon>
        <taxon>Moraxellaceae</taxon>
        <taxon>Acinetobacter</taxon>
    </lineage>
</organism>
<dbReference type="AlphaFoldDB" id="A0A3A8GLI9"/>
<evidence type="ECO:0008006" key="3">
    <source>
        <dbReference type="Google" id="ProtNLM"/>
    </source>
</evidence>
<sequence>MKILTALRLSKYCQCWVTKQVWLGMMVLSCFALIGCSSSEDQASNVQKDVIRVDRFDLEKQKGRALLNVALGQERVATTEQSNVGLVNQEAMPYVGRYATKIDCEDAFVGCESGEADFIISLSPNGIAHRMIKHRGSITFTSNQQYRQDHWSYDPNVHQIILHRASGVDFFYDIDAKKNIVMDLDKIAHATEVNQQYFAEGNPLPLKAYVLEKINTRSVQE</sequence>
<dbReference type="PROSITE" id="PS51257">
    <property type="entry name" value="PROKAR_LIPOPROTEIN"/>
    <property type="match status" value="1"/>
</dbReference>
<dbReference type="EMBL" id="RAXZ01000005">
    <property type="protein sequence ID" value="RKG53893.1"/>
    <property type="molecule type" value="Genomic_DNA"/>
</dbReference>
<gene>
    <name evidence="1" type="ORF">D7V64_05630</name>
</gene>
<name>A0A3A8GLI9_9GAMM</name>
<proteinExistence type="predicted"/>